<reference evidence="4" key="2">
    <citation type="submission" date="2016-08" db="EMBL/GenBank/DDBJ databases">
        <title>Discovery of first anaerobic lithoheterotrophic haloarchae widely represented in hypersaline habitats.</title>
        <authorList>
            <person name="Sorokin D.Y."/>
            <person name="Kublanov I.V."/>
            <person name="Roman P."/>
            <person name="Sinninghe Damste J.S."/>
            <person name="Golyshin P.N."/>
            <person name="Rojo D."/>
            <person name="Ciordia S."/>
            <person name="Mena Md.C."/>
            <person name="Ferrer M."/>
            <person name="Smedile F."/>
            <person name="Messina E."/>
            <person name="La Cono V."/>
            <person name="Yakimov M.M."/>
        </authorList>
    </citation>
    <scope>NUCLEOTIDE SEQUENCE [LARGE SCALE GENOMIC DNA]</scope>
    <source>
        <strain evidence="4">HSR6</strain>
    </source>
</reference>
<reference evidence="2" key="3">
    <citation type="journal article" date="2017" name="ISME J.">
        <title>Discovery of anaerobic lithoheterotrophic haloarchaea, ubiquitous in hypersaline habitats.</title>
        <authorList>
            <person name="Sorokin D.Y."/>
            <person name="Messina E."/>
            <person name="Smedile F."/>
            <person name="Roman P."/>
            <person name="Damste J.S.S."/>
            <person name="Ciordia S."/>
            <person name="Mena M.C."/>
            <person name="Ferrer M."/>
            <person name="Golyshin P.N."/>
            <person name="Kublanov I.V."/>
            <person name="Samarov N.I."/>
            <person name="Toshchakov S.V."/>
            <person name="La Cono V."/>
            <person name="Yakimov M.M."/>
        </authorList>
    </citation>
    <scope>NUCLEOTIDE SEQUENCE</scope>
    <source>
        <strain evidence="2">HSR6</strain>
    </source>
</reference>
<evidence type="ECO:0000313" key="2">
    <source>
        <dbReference type="EMBL" id="APE96065.1"/>
    </source>
</evidence>
<gene>
    <name evidence="2" type="ORF">HSR6_1625</name>
    <name evidence="1" type="ORF">HTSR_1555</name>
</gene>
<dbReference type="PROSITE" id="PS51257">
    <property type="entry name" value="PROKAR_LIPOPROTEIN"/>
    <property type="match status" value="1"/>
</dbReference>
<accession>A0A1D8S5U4</accession>
<sequence length="330" mass="35113">MEPDRNARIGSNLSRRKFVAGTAAGFATVSLAGCTDGNGEPTTTAEPEPEDYVVTDDIIVSSSYVPENAGFAQACSPSRMFVPGMHPVFKIGVYDPETGEILGNDELESVVVNIDGHGSVELAWSGDDEEHPADEWSGSWAIPEDVSPGTITYTVEVTDGDAEFQRVGILESSFTVIEYTDPRNYVITDDVYAGSAGMDGYGDNEFISSCQPSRQFAPGMMVGFDIGVYEGRTGNPVGPADGDQEDVIAGIESATITIDGFGETLDLEWAGIDDEGEPTEDLNWNATFYIPEDAESGSYTYTVELVPADDDVSSGEVGATAHVANEFTVV</sequence>
<name>A0A1D8S5U4_9EURY</name>
<evidence type="ECO:0000313" key="1">
    <source>
        <dbReference type="EMBL" id="AOW80728.1"/>
    </source>
</evidence>
<dbReference type="InterPro" id="IPR006311">
    <property type="entry name" value="TAT_signal"/>
</dbReference>
<evidence type="ECO:0000313" key="4">
    <source>
        <dbReference type="Proteomes" id="UP000186165"/>
    </source>
</evidence>
<dbReference type="OrthoDB" id="318911at2157"/>
<keyword evidence="4" id="KW-1185">Reference proteome</keyword>
<dbReference type="GeneID" id="30418153"/>
<evidence type="ECO:0000313" key="3">
    <source>
        <dbReference type="Proteomes" id="UP000185608"/>
    </source>
</evidence>
<accession>A0A1J1AEQ7</accession>
<organism evidence="1 3">
    <name type="scientific">Halodesulfurarchaeum formicicum</name>
    <dbReference type="NCBI Taxonomy" id="1873524"/>
    <lineage>
        <taxon>Archaea</taxon>
        <taxon>Methanobacteriati</taxon>
        <taxon>Methanobacteriota</taxon>
        <taxon>Stenosarchaea group</taxon>
        <taxon>Halobacteria</taxon>
        <taxon>Halobacteriales</taxon>
        <taxon>Halobacteriaceae</taxon>
        <taxon>Halodesulfurarchaeum</taxon>
    </lineage>
</organism>
<protein>
    <submittedName>
        <fullName evidence="1">Uncharacterized protein</fullName>
    </submittedName>
</protein>
<dbReference type="AlphaFoldDB" id="A0A1D8S5U4"/>
<dbReference type="EMBL" id="CP016070">
    <property type="protein sequence ID" value="AOW80728.1"/>
    <property type="molecule type" value="Genomic_DNA"/>
</dbReference>
<dbReference type="STRING" id="1873524.HSR6_1625"/>
<proteinExistence type="predicted"/>
<dbReference type="EMBL" id="CP016804">
    <property type="protein sequence ID" value="APE96065.1"/>
    <property type="molecule type" value="Genomic_DNA"/>
</dbReference>
<dbReference type="Proteomes" id="UP000186165">
    <property type="component" value="Chromosome"/>
</dbReference>
<dbReference type="KEGG" id="hhsr:HSR6_1625"/>
<dbReference type="PROSITE" id="PS51318">
    <property type="entry name" value="TAT"/>
    <property type="match status" value="1"/>
</dbReference>
<reference evidence="1 3" key="1">
    <citation type="submission" date="2016-06" db="EMBL/GenBank/DDBJ databases">
        <title>Discovery of anaerobic lithoheterotrophic haloarchaeon capable of sulfur respiration by hydrogen and formate.</title>
        <authorList>
            <person name="Sorokin D.Y."/>
            <person name="Kublanov I.V."/>
            <person name="Roman P."/>
            <person name="Sinninghe Damste J.S."/>
            <person name="Golyshin P.N."/>
            <person name="Rojo D."/>
            <person name="Ciordia S."/>
            <person name="Mena Md.C."/>
            <person name="Ferrer M."/>
            <person name="Smedile F."/>
            <person name="Messina E."/>
            <person name="La Cono V."/>
            <person name="Yakimov M.M."/>
        </authorList>
    </citation>
    <scope>NUCLEOTIDE SEQUENCE [LARGE SCALE GENOMIC DNA]</scope>
    <source>
        <strain evidence="1 3">HTSR1</strain>
    </source>
</reference>
<dbReference type="Proteomes" id="UP000185608">
    <property type="component" value="Chromosome"/>
</dbReference>
<dbReference type="KEGG" id="halh:HTSR_1555"/>
<dbReference type="RefSeq" id="WP_083258890.1">
    <property type="nucleotide sequence ID" value="NZ_CP016070.1"/>
</dbReference>